<gene>
    <name evidence="2" type="ORF">AVDCRST_MAG73-2009</name>
</gene>
<feature type="region of interest" description="Disordered" evidence="1">
    <location>
        <begin position="1"/>
        <end position="34"/>
    </location>
</feature>
<dbReference type="AlphaFoldDB" id="A0A6J4U613"/>
<protein>
    <submittedName>
        <fullName evidence="2">Uncharacterized protein</fullName>
    </submittedName>
</protein>
<accession>A0A6J4U613</accession>
<dbReference type="EMBL" id="CADCWE010000126">
    <property type="protein sequence ID" value="CAA9541775.1"/>
    <property type="molecule type" value="Genomic_DNA"/>
</dbReference>
<name>A0A6J4U613_9BACT</name>
<evidence type="ECO:0000256" key="1">
    <source>
        <dbReference type="SAM" id="MobiDB-lite"/>
    </source>
</evidence>
<evidence type="ECO:0000313" key="2">
    <source>
        <dbReference type="EMBL" id="CAA9541775.1"/>
    </source>
</evidence>
<reference evidence="2" key="1">
    <citation type="submission" date="2020-02" db="EMBL/GenBank/DDBJ databases">
        <authorList>
            <person name="Meier V. D."/>
        </authorList>
    </citation>
    <scope>NUCLEOTIDE SEQUENCE</scope>
    <source>
        <strain evidence="2">AVDCRST_MAG73</strain>
    </source>
</reference>
<sequence length="34" mass="3357">VLPRPPPATQLGAAGPRGPLPRPAPGHAGERAPP</sequence>
<organism evidence="2">
    <name type="scientific">uncultured Thermomicrobiales bacterium</name>
    <dbReference type="NCBI Taxonomy" id="1645740"/>
    <lineage>
        <taxon>Bacteria</taxon>
        <taxon>Pseudomonadati</taxon>
        <taxon>Thermomicrobiota</taxon>
        <taxon>Thermomicrobia</taxon>
        <taxon>Thermomicrobiales</taxon>
        <taxon>environmental samples</taxon>
    </lineage>
</organism>
<feature type="non-terminal residue" evidence="2">
    <location>
        <position position="34"/>
    </location>
</feature>
<feature type="non-terminal residue" evidence="2">
    <location>
        <position position="1"/>
    </location>
</feature>
<proteinExistence type="predicted"/>